<dbReference type="RefSeq" id="WP_408977743.1">
    <property type="nucleotide sequence ID" value="NZ_JBJUVG010000010.1"/>
</dbReference>
<protein>
    <submittedName>
        <fullName evidence="2">Uncharacterized protein</fullName>
    </submittedName>
</protein>
<proteinExistence type="predicted"/>
<dbReference type="EMBL" id="JBJUVG010000010">
    <property type="protein sequence ID" value="MFM9414128.1"/>
    <property type="molecule type" value="Genomic_DNA"/>
</dbReference>
<feature type="transmembrane region" description="Helical" evidence="1">
    <location>
        <begin position="137"/>
        <end position="156"/>
    </location>
</feature>
<keyword evidence="3" id="KW-1185">Reference proteome</keyword>
<comment type="caution">
    <text evidence="2">The sequence shown here is derived from an EMBL/GenBank/DDBJ whole genome shotgun (WGS) entry which is preliminary data.</text>
</comment>
<keyword evidence="1" id="KW-0472">Membrane</keyword>
<reference evidence="2 3" key="1">
    <citation type="journal article" date="2016" name="Int. J. Syst. Evol. Microbiol.">
        <title>Peptococcus simiae sp. nov., isolated from rhesus macaque faeces and emended description of the genus Peptococcus.</title>
        <authorList>
            <person name="Shkoporov A.N."/>
            <person name="Efimov B.A."/>
            <person name="Kondova I."/>
            <person name="Ouwerling B."/>
            <person name="Chaplin A.V."/>
            <person name="Shcherbakova V.A."/>
            <person name="Langermans J.A.M."/>
        </authorList>
    </citation>
    <scope>NUCLEOTIDE SEQUENCE [LARGE SCALE GENOMIC DNA]</scope>
    <source>
        <strain evidence="2 3">M108</strain>
    </source>
</reference>
<evidence type="ECO:0000313" key="2">
    <source>
        <dbReference type="EMBL" id="MFM9414128.1"/>
    </source>
</evidence>
<dbReference type="Proteomes" id="UP001631949">
    <property type="component" value="Unassembled WGS sequence"/>
</dbReference>
<name>A0ABW9GZZ8_9FIRM</name>
<gene>
    <name evidence="2" type="ORF">ACKQTC_07085</name>
</gene>
<organism evidence="2 3">
    <name type="scientific">Peptococcus simiae</name>
    <dbReference type="NCBI Taxonomy" id="1643805"/>
    <lineage>
        <taxon>Bacteria</taxon>
        <taxon>Bacillati</taxon>
        <taxon>Bacillota</taxon>
        <taxon>Clostridia</taxon>
        <taxon>Eubacteriales</taxon>
        <taxon>Peptococcaceae</taxon>
        <taxon>Peptococcus</taxon>
    </lineage>
</organism>
<evidence type="ECO:0000313" key="3">
    <source>
        <dbReference type="Proteomes" id="UP001631949"/>
    </source>
</evidence>
<evidence type="ECO:0000256" key="1">
    <source>
        <dbReference type="SAM" id="Phobius"/>
    </source>
</evidence>
<keyword evidence="1" id="KW-0812">Transmembrane</keyword>
<accession>A0ABW9GZZ8</accession>
<sequence>MNYNGVKDRIPEKLKVLLGCKYNQPTPRLKDEENLVQKYEHLCLRDKNIMWQESSLEELLKDIDEEILKTGLSKEALFLEIEKYRHVISREKNYGGFGKSIFPSVVKMIGGLTIFCFSLTSWNIIDIIKWTFDYFGNYSFSVITIILLAIYLYKVFGSRKYEENMNKYYDFLISYLVMKK</sequence>
<feature type="transmembrane region" description="Helical" evidence="1">
    <location>
        <begin position="105"/>
        <end position="125"/>
    </location>
</feature>
<keyword evidence="1" id="KW-1133">Transmembrane helix</keyword>